<dbReference type="GO" id="GO:0016887">
    <property type="term" value="F:ATP hydrolysis activity"/>
    <property type="evidence" value="ECO:0007669"/>
    <property type="project" value="InterPro"/>
</dbReference>
<evidence type="ECO:0000256" key="1">
    <source>
        <dbReference type="ARBA" id="ARBA00005417"/>
    </source>
</evidence>
<evidence type="ECO:0000256" key="3">
    <source>
        <dbReference type="ARBA" id="ARBA00022741"/>
    </source>
</evidence>
<dbReference type="Gene3D" id="2.70.50.60">
    <property type="entry name" value="abc- transporter (atp binding component) like domain"/>
    <property type="match status" value="1"/>
</dbReference>
<dbReference type="Gene3D" id="3.40.50.300">
    <property type="entry name" value="P-loop containing nucleotide triphosphate hydrolases"/>
    <property type="match status" value="1"/>
</dbReference>
<organism evidence="6 7">
    <name type="scientific">Microscilla marina ATCC 23134</name>
    <dbReference type="NCBI Taxonomy" id="313606"/>
    <lineage>
        <taxon>Bacteria</taxon>
        <taxon>Pseudomonadati</taxon>
        <taxon>Bacteroidota</taxon>
        <taxon>Cytophagia</taxon>
        <taxon>Cytophagales</taxon>
        <taxon>Microscillaceae</taxon>
        <taxon>Microscilla</taxon>
    </lineage>
</organism>
<evidence type="ECO:0000256" key="4">
    <source>
        <dbReference type="ARBA" id="ARBA00022840"/>
    </source>
</evidence>
<proteinExistence type="inferred from homology"/>
<dbReference type="Pfam" id="PF00005">
    <property type="entry name" value="ABC_tran"/>
    <property type="match status" value="1"/>
</dbReference>
<reference evidence="6 7" key="1">
    <citation type="submission" date="2007-01" db="EMBL/GenBank/DDBJ databases">
        <authorList>
            <person name="Haygood M."/>
            <person name="Podell S."/>
            <person name="Anderson C."/>
            <person name="Hopkinson B."/>
            <person name="Roe K."/>
            <person name="Barbeau K."/>
            <person name="Gaasterland T."/>
            <person name="Ferriera S."/>
            <person name="Johnson J."/>
            <person name="Kravitz S."/>
            <person name="Beeson K."/>
            <person name="Sutton G."/>
            <person name="Rogers Y.-H."/>
            <person name="Friedman R."/>
            <person name="Frazier M."/>
            <person name="Venter J.C."/>
        </authorList>
    </citation>
    <scope>NUCLEOTIDE SEQUENCE [LARGE SCALE GENOMIC DNA]</scope>
    <source>
        <strain evidence="6 7">ATCC 23134</strain>
    </source>
</reference>
<dbReference type="GO" id="GO:0005524">
    <property type="term" value="F:ATP binding"/>
    <property type="evidence" value="ECO:0007669"/>
    <property type="project" value="UniProtKB-KW"/>
</dbReference>
<dbReference type="AlphaFoldDB" id="A1ZLY1"/>
<dbReference type="GO" id="GO:0140359">
    <property type="term" value="F:ABC-type transporter activity"/>
    <property type="evidence" value="ECO:0007669"/>
    <property type="project" value="InterPro"/>
</dbReference>
<keyword evidence="4" id="KW-0067">ATP-binding</keyword>
<dbReference type="RefSeq" id="WP_002697735.1">
    <property type="nucleotide sequence ID" value="NZ_AAWS01000015.1"/>
</dbReference>
<dbReference type="InterPro" id="IPR050683">
    <property type="entry name" value="Bact_Polysacc_Export_ATP-bd"/>
</dbReference>
<dbReference type="GO" id="GO:0016020">
    <property type="term" value="C:membrane"/>
    <property type="evidence" value="ECO:0007669"/>
    <property type="project" value="InterPro"/>
</dbReference>
<dbReference type="PANTHER" id="PTHR46743">
    <property type="entry name" value="TEICHOIC ACIDS EXPORT ATP-BINDING PROTEIN TAGH"/>
    <property type="match status" value="1"/>
</dbReference>
<dbReference type="EMBL" id="AAWS01000015">
    <property type="protein sequence ID" value="EAY28513.1"/>
    <property type="molecule type" value="Genomic_DNA"/>
</dbReference>
<dbReference type="OrthoDB" id="9785229at2"/>
<name>A1ZLY1_MICM2</name>
<dbReference type="Proteomes" id="UP000004095">
    <property type="component" value="Unassembled WGS sequence"/>
</dbReference>
<dbReference type="InterPro" id="IPR029439">
    <property type="entry name" value="Wzt_C"/>
</dbReference>
<evidence type="ECO:0000259" key="5">
    <source>
        <dbReference type="PROSITE" id="PS50893"/>
    </source>
</evidence>
<dbReference type="CDD" id="cd10147">
    <property type="entry name" value="Wzt_C-like"/>
    <property type="match status" value="1"/>
</dbReference>
<dbReference type="Pfam" id="PF14524">
    <property type="entry name" value="Wzt_C"/>
    <property type="match status" value="1"/>
</dbReference>
<gene>
    <name evidence="6" type="ORF">M23134_04360</name>
</gene>
<accession>A1ZLY1</accession>
<dbReference type="SUPFAM" id="SSF52540">
    <property type="entry name" value="P-loop containing nucleoside triphosphate hydrolases"/>
    <property type="match status" value="1"/>
</dbReference>
<dbReference type="CDD" id="cd03220">
    <property type="entry name" value="ABC_KpsT_Wzt"/>
    <property type="match status" value="1"/>
</dbReference>
<dbReference type="SMART" id="SM00382">
    <property type="entry name" value="AAA"/>
    <property type="match status" value="1"/>
</dbReference>
<keyword evidence="2" id="KW-0813">Transport</keyword>
<dbReference type="PANTHER" id="PTHR46743:SF2">
    <property type="entry name" value="TEICHOIC ACIDS EXPORT ATP-BINDING PROTEIN TAGH"/>
    <property type="match status" value="1"/>
</dbReference>
<feature type="domain" description="ABC transporter" evidence="5">
    <location>
        <begin position="22"/>
        <end position="250"/>
    </location>
</feature>
<dbReference type="InterPro" id="IPR015860">
    <property type="entry name" value="ABC_transpr_TagH-like"/>
</dbReference>
<dbReference type="PROSITE" id="PS50893">
    <property type="entry name" value="ABC_TRANSPORTER_2"/>
    <property type="match status" value="1"/>
</dbReference>
<dbReference type="InterPro" id="IPR027417">
    <property type="entry name" value="P-loop_NTPase"/>
</dbReference>
<evidence type="ECO:0000313" key="6">
    <source>
        <dbReference type="EMBL" id="EAY28513.1"/>
    </source>
</evidence>
<dbReference type="InterPro" id="IPR003593">
    <property type="entry name" value="AAA+_ATPase"/>
</dbReference>
<protein>
    <submittedName>
        <fullName evidence="6">ATPase</fullName>
    </submittedName>
</protein>
<sequence>MSEVVLSVENVSKCYKSYDQRTSFQDTLRQFFTSKKQVQSQSFWALKEVSFDLKQGDVLGLLGKNGAGKSTLLKILAQVTPPTTGQITFWGSINALLEVGTGFHPDLTGRENIFLNGGILGMTKGDIQQQLDQMIDFAELAQFIDTPVKHYSSGMYMRLAFTVAIHLRFDILVLDEILAVGDAAFQKKCIQYIKQHISQGKSVIICSHNQTQLAQLCNRGLVLGKGKQMYEGTIQKSLQFYAQMLYSPSSSSTHIQVASEHISLYNHPNKTYTNSQGMISAVLYCDHRVSDQMYSGCHFKCEVHFEHSKPFIQLIFGFVVKNSFNQEVLGVNNQQQGVVLSSKDPQKGTITITIPQLLLYGDGNYSLDLYLGDQQHIFDVILDALSFRLIPTDVYKSGVLPKTYFNHYYQPDLTITCV</sequence>
<keyword evidence="7" id="KW-1185">Reference proteome</keyword>
<dbReference type="eggNOG" id="COG1134">
    <property type="taxonomic scope" value="Bacteria"/>
</dbReference>
<evidence type="ECO:0000256" key="2">
    <source>
        <dbReference type="ARBA" id="ARBA00022448"/>
    </source>
</evidence>
<evidence type="ECO:0000313" key="7">
    <source>
        <dbReference type="Proteomes" id="UP000004095"/>
    </source>
</evidence>
<dbReference type="InterPro" id="IPR003439">
    <property type="entry name" value="ABC_transporter-like_ATP-bd"/>
</dbReference>
<comment type="similarity">
    <text evidence="1">Belongs to the ABC transporter superfamily.</text>
</comment>
<comment type="caution">
    <text evidence="6">The sequence shown here is derived from an EMBL/GenBank/DDBJ whole genome shotgun (WGS) entry which is preliminary data.</text>
</comment>
<keyword evidence="3" id="KW-0547">Nucleotide-binding</keyword>